<sequence>MTANNPMLKIEHEISLTQLWLPKPDMCDIDETHMVARLKWRYQYKGAGIDVTVENDDGGTVSKWVIWGRPLSIVGVYHETSGESTCNLARHLARQWTTVECDAIAARQFREINSTIHSILNSPSITAQDDARSDLMGVLDDIAREHGGDYQRLGL</sequence>
<reference evidence="1" key="1">
    <citation type="journal article" date="2021" name="Proc. Natl. Acad. Sci. U.S.A.">
        <title>A Catalog of Tens of Thousands of Viruses from Human Metagenomes Reveals Hidden Associations with Chronic Diseases.</title>
        <authorList>
            <person name="Tisza M.J."/>
            <person name="Buck C.B."/>
        </authorList>
    </citation>
    <scope>NUCLEOTIDE SEQUENCE</scope>
    <source>
        <strain evidence="1">Ctio73</strain>
    </source>
</reference>
<dbReference type="EMBL" id="BK015009">
    <property type="protein sequence ID" value="DAD86879.1"/>
    <property type="molecule type" value="Genomic_DNA"/>
</dbReference>
<name>A0A8S5MXM5_9CAUD</name>
<protein>
    <submittedName>
        <fullName evidence="1">Uncharacterized protein</fullName>
    </submittedName>
</protein>
<proteinExistence type="predicted"/>
<evidence type="ECO:0000313" key="1">
    <source>
        <dbReference type="EMBL" id="DAD86879.1"/>
    </source>
</evidence>
<accession>A0A8S5MXM5</accession>
<organism evidence="1">
    <name type="scientific">Siphoviridae sp. ctio73</name>
    <dbReference type="NCBI Taxonomy" id="2826435"/>
    <lineage>
        <taxon>Viruses</taxon>
        <taxon>Duplodnaviria</taxon>
        <taxon>Heunggongvirae</taxon>
        <taxon>Uroviricota</taxon>
        <taxon>Caudoviricetes</taxon>
    </lineage>
</organism>